<evidence type="ECO:0000259" key="11">
    <source>
        <dbReference type="Pfam" id="PF11145"/>
    </source>
</evidence>
<feature type="transmembrane region" description="Helical" evidence="10">
    <location>
        <begin position="1183"/>
        <end position="1206"/>
    </location>
</feature>
<feature type="transmembrane region" description="Helical" evidence="10">
    <location>
        <begin position="994"/>
        <end position="1012"/>
    </location>
</feature>
<dbReference type="Pfam" id="PF11145">
    <property type="entry name" value="DUF2921"/>
    <property type="match status" value="2"/>
</dbReference>
<protein>
    <recommendedName>
        <fullName evidence="4">RING-type E3 ubiquitin transferase</fullName>
        <ecNumber evidence="4">2.3.2.27</ecNumber>
    </recommendedName>
</protein>
<evidence type="ECO:0000256" key="4">
    <source>
        <dbReference type="ARBA" id="ARBA00012483"/>
    </source>
</evidence>
<evidence type="ECO:0000313" key="14">
    <source>
        <dbReference type="Proteomes" id="UP001227230"/>
    </source>
</evidence>
<feature type="domain" description="DUF2921" evidence="12">
    <location>
        <begin position="1622"/>
        <end position="1820"/>
    </location>
</feature>
<dbReference type="Proteomes" id="UP001227230">
    <property type="component" value="Chromosome 19"/>
</dbReference>
<feature type="domain" description="DUF2921" evidence="12">
    <location>
        <begin position="1445"/>
        <end position="1595"/>
    </location>
</feature>
<comment type="subcellular location">
    <subcellularLocation>
        <location evidence="2">Endomembrane system</location>
        <topology evidence="2">Multi-pass membrane protein</topology>
    </subcellularLocation>
</comment>
<evidence type="ECO:0000256" key="7">
    <source>
        <dbReference type="ARBA" id="ARBA00022786"/>
    </source>
</evidence>
<accession>A0ABY9DWM5</accession>
<feature type="transmembrane region" description="Helical" evidence="10">
    <location>
        <begin position="1841"/>
        <end position="1862"/>
    </location>
</feature>
<comment type="catalytic activity">
    <reaction evidence="1">
        <text>S-ubiquitinyl-[E2 ubiquitin-conjugating enzyme]-L-cysteine + [acceptor protein]-L-lysine = [E2 ubiquitin-conjugating enzyme]-L-cysteine + N(6)-ubiquitinyl-[acceptor protein]-L-lysine.</text>
        <dbReference type="EC" id="2.3.2.27"/>
    </reaction>
</comment>
<comment type="pathway">
    <text evidence="3">Protein modification; protein ubiquitination.</text>
</comment>
<keyword evidence="6 10" id="KW-0812">Transmembrane</keyword>
<dbReference type="Pfam" id="PF25333">
    <property type="entry name" value="DUF2921_N"/>
    <property type="match status" value="6"/>
</dbReference>
<keyword evidence="14" id="KW-1185">Reference proteome</keyword>
<feature type="domain" description="DUF2921" evidence="12">
    <location>
        <begin position="279"/>
        <end position="440"/>
    </location>
</feature>
<evidence type="ECO:0000259" key="12">
    <source>
        <dbReference type="Pfam" id="PF25333"/>
    </source>
</evidence>
<name>A0ABY9DWM5_VITVI</name>
<keyword evidence="7" id="KW-0833">Ubl conjugation pathway</keyword>
<evidence type="ECO:0000256" key="10">
    <source>
        <dbReference type="SAM" id="Phobius"/>
    </source>
</evidence>
<proteinExistence type="predicted"/>
<dbReference type="PANTHER" id="PTHR33389">
    <property type="entry name" value="FAMILY PROTEIN, PUTATIVE (DUF2921)-RELATED"/>
    <property type="match status" value="1"/>
</dbReference>
<feature type="transmembrane region" description="Helical" evidence="10">
    <location>
        <begin position="1958"/>
        <end position="1976"/>
    </location>
</feature>
<evidence type="ECO:0000256" key="5">
    <source>
        <dbReference type="ARBA" id="ARBA00022679"/>
    </source>
</evidence>
<evidence type="ECO:0000256" key="1">
    <source>
        <dbReference type="ARBA" id="ARBA00000900"/>
    </source>
</evidence>
<dbReference type="EC" id="2.3.2.27" evidence="4"/>
<evidence type="ECO:0000256" key="8">
    <source>
        <dbReference type="ARBA" id="ARBA00022989"/>
    </source>
</evidence>
<reference evidence="13 14" key="1">
    <citation type="journal article" date="2023" name="Hortic Res">
        <title>The complete reference genome for grapevine (Vitis vinifera L.) genetics and breeding.</title>
        <authorList>
            <person name="Shi X."/>
            <person name="Cao S."/>
            <person name="Wang X."/>
            <person name="Huang S."/>
            <person name="Wang Y."/>
            <person name="Liu Z."/>
            <person name="Liu W."/>
            <person name="Leng X."/>
            <person name="Peng Y."/>
            <person name="Wang N."/>
            <person name="Wang Y."/>
            <person name="Ma Z."/>
            <person name="Xu X."/>
            <person name="Zhang F."/>
            <person name="Xue H."/>
            <person name="Zhong H."/>
            <person name="Wang Y."/>
            <person name="Zhang K."/>
            <person name="Velt A."/>
            <person name="Avia K."/>
            <person name="Holtgrawe D."/>
            <person name="Grimplet J."/>
            <person name="Matus J.T."/>
            <person name="Ware D."/>
            <person name="Wu X."/>
            <person name="Wang H."/>
            <person name="Liu C."/>
            <person name="Fang Y."/>
            <person name="Rustenholz C."/>
            <person name="Cheng Z."/>
            <person name="Xiao H."/>
            <person name="Zhou Y."/>
        </authorList>
    </citation>
    <scope>NUCLEOTIDE SEQUENCE [LARGE SCALE GENOMIC DNA]</scope>
    <source>
        <strain evidence="14">cv. Pinot noir / PN40024</strain>
        <tissue evidence="13">Leaf</tissue>
    </source>
</reference>
<evidence type="ECO:0000256" key="3">
    <source>
        <dbReference type="ARBA" id="ARBA00004906"/>
    </source>
</evidence>
<sequence>MMVGQIWSNKTINYPGYFGRIMFQSSNINLLGVQGLKYEYTKIDRAKNLCQKKKPEGKGLIYPNVYSIDMHFGTSVRNSKGVKAWGYSEPLFVGDKFCDPYKYAIPVSENSRSSVPISTSMPANSEVEANAGDSSPLNISYKISFNLEPGAEFGDDSMDCEIVVDLQFYPLNSEKEGRINGSFQRFGGHFILPKGLKELETYEKVTVVCDMADIQTVIGKWLPDRQMPSMKSLFKKSTTMVLVSYSTTSSQRWFPLAWLHAFSLLFATSVSYSPVEVSYRHHCDSIVPESTPTSPEFTSSLLPRSQTGYSIGPDTTVNRNLSRYFSRYSSPVSFYTRNIYKTKTEGVFKVEGRLRLFLPWSLKYSQLSYPHLQGFWSESSGKLCMVGSGSSRSREGNWVPLSAILKLINIKNSSTITHSVSGTLESLSSVNDFDYFEPITILLFPQMNYKYTLVPEENDTGSTGRHNVPERSSPDTGLITGICSILRRGYPFELEYAHHCNSSHICTPFGGDIEYLPHIISTEVIQCSEYERRSLVLVKFQSDEHYQPFHPNMTLVGEGWWDAKKSRLSVVACRLSNLKNSLANAQVGDCSVRLSLRFNTIWSIRNMSMMLGQIWSNKTVNESGYFERIAFQSTQNVMLEVRGFKYEYTETDRARSLCQIKKPAGNKGVAYPNGYSSDMQFHMSVKNSKGVMAWGFSAPFVVDYRLYKPYQYAMPLSINSKSSVPVSRPMPANRVVEANTSNSIPMNISYKISFMLEPGVEFEGFVSSLNSSSLMHTQVEISAEGIYNARTGGLCMVGCRKLSLMTRLSTNDSMDCEILVNFQFPPLNSKKGHIKGTIKSRREKSDPLYFEHLDLSSTSYTVVEAKQSIWRMDLEIFMVLISNTLSCVFLGLQLFYVKNQPDVLPSISLLMLVILTLGYMVPLVLNFEALFLQNHARQNVLLESGGWLKVNEVIVRVVTMVVFLLQFRLLQLTWSAKCGAENQKGLWVAEKNALYVSLPSYILGCLISLSLNRTKTEYGAVKGLKASSSLISYQQHSHWQDLRSYAGLTLDGFLFPQIILNMFISSRDEPLSCWFYMGTTLVRLLPHAYDLFRAHNYVSGFNGSFLYANPGADFYSTSWDVIIPCVALLFAAIIFLQQRFGGRCILPRRFKDLEAYEKVPVASRSQLYILKSAELYSHKKGDFFFFFFFFLLITMVLGFCSTTPLQGWVQPAWLHAFLFLVLSTVFSATSVSSSPTQLSYGDHCASIVPESRPTRPEFTTSRFTGFKVGYFTGGTAILGQNSSPYSSQSSKSLSFRTRSLYATETEGVFKVEGRLVLASDRMYYFEGDLSHGRPSFPQLQGFWSESSGELCMVGLGSAYSNGGNLLRLSAVLKLSNVKNSSTITDLVTGTLKSLNSAHDSNYFEPISILIFPEMNYKYTLASSGTGCPGGADVPETASLSTDSMNSICSILSMERFGLEYAHDCNPSQNCSPFGGGIGYLPQFISITEFQCSEDEERLQVMVKFQNSSYDYYRTYNPSTTLIGEGSWDVNKNQLCLVACRILNEGDSLVDARIGDCSIKLSLRFPAILSIRNRSTVVGQIWSDKTVNDPGFFSKIMFQSIRNRMPGIPGSKYEYTEIERARKLCLKKKPAEKKGVAYPNGYSSDMQLDMSVRNSTHLMGWAYSELITLGDRFYDRYAQSIVSLEESSVAVATSSASTPENSFETNASDSRPMNVSYRISLTLEPGVKFGDMIISPSNFSGIYTPVEISAEGIYDAKTGFLCMVGCRKLSSPVKTSSNDSMDCEILVNLQFPQLNSKNRGYIKGSIQSTREKSDPLYFEHLDLSANSFFGARQSIWRMDFEIIMVLISHTLSCVFVGLQLFYVKKHSEVLPSISLVMLVVLTLGYMIPLVLNFEALFLGSHDQRNALLESGGWIKANEVIVRIVTMVVFLLQFRLLQLTWAAKLKEGHQKGSWAAEKKVLYLALPSYVAGCLIALFFNRGKNEYGAAVQSYSLPDYQQHSLWGDLRSYAGLVLDGFLFPQILLNMFTSSTVKALSHSFYVGTTFVRLLPHTYDLYRAHNNAISFNGSYIYANPGADFYSTAWDVIIPCGGLLFSAIIFLQQRFGGRCILPKRFRELEAYEKIPVVST</sequence>
<keyword evidence="8 10" id="KW-1133">Transmembrane helix</keyword>
<evidence type="ECO:0000256" key="9">
    <source>
        <dbReference type="ARBA" id="ARBA00023136"/>
    </source>
</evidence>
<evidence type="ECO:0000256" key="6">
    <source>
        <dbReference type="ARBA" id="ARBA00022692"/>
    </source>
</evidence>
<feature type="transmembrane region" description="Helical" evidence="10">
    <location>
        <begin position="953"/>
        <end position="974"/>
    </location>
</feature>
<feature type="domain" description="SWEET-like" evidence="11">
    <location>
        <begin position="865"/>
        <end position="1150"/>
    </location>
</feature>
<feature type="transmembrane region" description="Helical" evidence="10">
    <location>
        <begin position="1874"/>
        <end position="1897"/>
    </location>
</feature>
<feature type="transmembrane region" description="Helical" evidence="10">
    <location>
        <begin position="2079"/>
        <end position="2098"/>
    </location>
</feature>
<feature type="transmembrane region" description="Helical" evidence="10">
    <location>
        <begin position="876"/>
        <end position="897"/>
    </location>
</feature>
<feature type="domain" description="DUF2921" evidence="12">
    <location>
        <begin position="1240"/>
        <end position="1407"/>
    </location>
</feature>
<evidence type="ECO:0000256" key="2">
    <source>
        <dbReference type="ARBA" id="ARBA00004127"/>
    </source>
</evidence>
<keyword evidence="5" id="KW-0808">Transferase</keyword>
<keyword evidence="9 10" id="KW-0472">Membrane</keyword>
<feature type="domain" description="DUF2921" evidence="12">
    <location>
        <begin position="664"/>
        <end position="853"/>
    </location>
</feature>
<feature type="transmembrane region" description="Helical" evidence="10">
    <location>
        <begin position="1121"/>
        <end position="1141"/>
    </location>
</feature>
<dbReference type="PANTHER" id="PTHR33389:SF18">
    <property type="entry name" value="OS01G0677900 PROTEIN"/>
    <property type="match status" value="1"/>
</dbReference>
<organism evidence="13 14">
    <name type="scientific">Vitis vinifera</name>
    <name type="common">Grape</name>
    <dbReference type="NCBI Taxonomy" id="29760"/>
    <lineage>
        <taxon>Eukaryota</taxon>
        <taxon>Viridiplantae</taxon>
        <taxon>Streptophyta</taxon>
        <taxon>Embryophyta</taxon>
        <taxon>Tracheophyta</taxon>
        <taxon>Spermatophyta</taxon>
        <taxon>Magnoliopsida</taxon>
        <taxon>eudicotyledons</taxon>
        <taxon>Gunneridae</taxon>
        <taxon>Pentapetalae</taxon>
        <taxon>rosids</taxon>
        <taxon>Vitales</taxon>
        <taxon>Vitaceae</taxon>
        <taxon>Viteae</taxon>
        <taxon>Vitis</taxon>
    </lineage>
</organism>
<gene>
    <name evidence="13" type="ORF">VitviT2T_029559</name>
</gene>
<feature type="transmembrane region" description="Helical" evidence="10">
    <location>
        <begin position="1918"/>
        <end position="1938"/>
    </location>
</feature>
<dbReference type="InterPro" id="IPR057425">
    <property type="entry name" value="DUF2921_N"/>
</dbReference>
<dbReference type="InterPro" id="IPR021319">
    <property type="entry name" value="DUF2921"/>
</dbReference>
<dbReference type="EMBL" id="CP126666">
    <property type="protein sequence ID" value="WKA12140.1"/>
    <property type="molecule type" value="Genomic_DNA"/>
</dbReference>
<feature type="domain" description="SWEET-like" evidence="11">
    <location>
        <begin position="1831"/>
        <end position="2112"/>
    </location>
</feature>
<feature type="transmembrane region" description="Helical" evidence="10">
    <location>
        <begin position="909"/>
        <end position="932"/>
    </location>
</feature>
<evidence type="ECO:0000313" key="13">
    <source>
        <dbReference type="EMBL" id="WKA12140.1"/>
    </source>
</evidence>
<feature type="domain" description="DUF2921" evidence="12">
    <location>
        <begin position="476"/>
        <end position="629"/>
    </location>
</feature>